<evidence type="ECO:0000256" key="4">
    <source>
        <dbReference type="ARBA" id="ARBA00022840"/>
    </source>
</evidence>
<dbReference type="InterPro" id="IPR005481">
    <property type="entry name" value="BC-like_N"/>
</dbReference>
<evidence type="ECO:0000259" key="10">
    <source>
        <dbReference type="PROSITE" id="PS50979"/>
    </source>
</evidence>
<dbReference type="GO" id="GO:0016874">
    <property type="term" value="F:ligase activity"/>
    <property type="evidence" value="ECO:0007669"/>
    <property type="project" value="UniProtKB-KW"/>
</dbReference>
<dbReference type="Proteomes" id="UP000192505">
    <property type="component" value="Unassembled WGS sequence"/>
</dbReference>
<dbReference type="GO" id="GO:0046872">
    <property type="term" value="F:metal ion binding"/>
    <property type="evidence" value="ECO:0007669"/>
    <property type="project" value="InterPro"/>
</dbReference>
<dbReference type="AlphaFoldDB" id="A0A1W9KQZ5"/>
<dbReference type="InterPro" id="IPR001882">
    <property type="entry name" value="Biotin_BS"/>
</dbReference>
<dbReference type="InterPro" id="IPR016185">
    <property type="entry name" value="PreATP-grasp_dom_sf"/>
</dbReference>
<evidence type="ECO:0000313" key="12">
    <source>
        <dbReference type="Proteomes" id="UP000192505"/>
    </source>
</evidence>
<evidence type="ECO:0000256" key="3">
    <source>
        <dbReference type="ARBA" id="ARBA00022741"/>
    </source>
</evidence>
<reference evidence="11 12" key="1">
    <citation type="submission" date="2017-01" db="EMBL/GenBank/DDBJ databases">
        <title>Novel large sulfur bacteria in the metagenomes of groundwater-fed chemosynthetic microbial mats in the Lake Huron basin.</title>
        <authorList>
            <person name="Sharrar A.M."/>
            <person name="Flood B.E."/>
            <person name="Bailey J.V."/>
            <person name="Jones D.S."/>
            <person name="Biddanda B."/>
            <person name="Ruberg S.A."/>
            <person name="Marcus D.N."/>
            <person name="Dick G.J."/>
        </authorList>
    </citation>
    <scope>NUCLEOTIDE SEQUENCE [LARGE SCALE GENOMIC DNA]</scope>
    <source>
        <strain evidence="11">A7</strain>
    </source>
</reference>
<organism evidence="11 12">
    <name type="scientific">Rhodoferax ferrireducens</name>
    <dbReference type="NCBI Taxonomy" id="192843"/>
    <lineage>
        <taxon>Bacteria</taxon>
        <taxon>Pseudomonadati</taxon>
        <taxon>Pseudomonadota</taxon>
        <taxon>Betaproteobacteria</taxon>
        <taxon>Burkholderiales</taxon>
        <taxon>Comamonadaceae</taxon>
        <taxon>Rhodoferax</taxon>
    </lineage>
</organism>
<evidence type="ECO:0000256" key="1">
    <source>
        <dbReference type="ARBA" id="ARBA00001953"/>
    </source>
</evidence>
<evidence type="ECO:0000259" key="9">
    <source>
        <dbReference type="PROSITE" id="PS50975"/>
    </source>
</evidence>
<dbReference type="InterPro" id="IPR050856">
    <property type="entry name" value="Biotin_carboxylase_complex"/>
</dbReference>
<dbReference type="FunFam" id="3.30.470.20:FF:000028">
    <property type="entry name" value="Methylcrotonoyl-CoA carboxylase subunit alpha, mitochondrial"/>
    <property type="match status" value="1"/>
</dbReference>
<dbReference type="PANTHER" id="PTHR18866:SF33">
    <property type="entry name" value="METHYLCROTONOYL-COA CARBOXYLASE SUBUNIT ALPHA, MITOCHONDRIAL-RELATED"/>
    <property type="match status" value="1"/>
</dbReference>
<keyword evidence="2" id="KW-0436">Ligase</keyword>
<dbReference type="Pfam" id="PF02786">
    <property type="entry name" value="CPSase_L_D2"/>
    <property type="match status" value="1"/>
</dbReference>
<dbReference type="SUPFAM" id="SSF51230">
    <property type="entry name" value="Single hybrid motif"/>
    <property type="match status" value="1"/>
</dbReference>
<dbReference type="PROSITE" id="PS50968">
    <property type="entry name" value="BIOTINYL_LIPOYL"/>
    <property type="match status" value="1"/>
</dbReference>
<dbReference type="GO" id="GO:0005524">
    <property type="term" value="F:ATP binding"/>
    <property type="evidence" value="ECO:0007669"/>
    <property type="project" value="UniProtKB-UniRule"/>
</dbReference>
<dbReference type="Gene3D" id="3.30.700.40">
    <property type="match status" value="1"/>
</dbReference>
<evidence type="ECO:0000259" key="8">
    <source>
        <dbReference type="PROSITE" id="PS50968"/>
    </source>
</evidence>
<evidence type="ECO:0000256" key="5">
    <source>
        <dbReference type="ARBA" id="ARBA00022946"/>
    </source>
</evidence>
<dbReference type="Pfam" id="PF02785">
    <property type="entry name" value="Biotin_carb_C"/>
    <property type="match status" value="1"/>
</dbReference>
<dbReference type="InterPro" id="IPR011053">
    <property type="entry name" value="Single_hybrid_motif"/>
</dbReference>
<dbReference type="InterPro" id="IPR005479">
    <property type="entry name" value="CPAse_ATP-bd"/>
</dbReference>
<dbReference type="InterPro" id="IPR005482">
    <property type="entry name" value="Biotin_COase_C"/>
</dbReference>
<dbReference type="SUPFAM" id="SSF52440">
    <property type="entry name" value="PreATP-grasp domain"/>
    <property type="match status" value="1"/>
</dbReference>
<keyword evidence="3 7" id="KW-0547">Nucleotide-binding</keyword>
<dbReference type="InterPro" id="IPR000089">
    <property type="entry name" value="Biotin_lipoyl"/>
</dbReference>
<feature type="domain" description="Biotin carboxylation" evidence="10">
    <location>
        <begin position="1"/>
        <end position="472"/>
    </location>
</feature>
<dbReference type="CDD" id="cd06850">
    <property type="entry name" value="biotinyl_domain"/>
    <property type="match status" value="1"/>
</dbReference>
<evidence type="ECO:0000313" key="11">
    <source>
        <dbReference type="EMBL" id="OQW86664.1"/>
    </source>
</evidence>
<dbReference type="Pfam" id="PF00364">
    <property type="entry name" value="Biotin_lipoyl"/>
    <property type="match status" value="1"/>
</dbReference>
<dbReference type="PROSITE" id="PS50979">
    <property type="entry name" value="BC"/>
    <property type="match status" value="1"/>
</dbReference>
<dbReference type="SUPFAM" id="SSF56059">
    <property type="entry name" value="Glutathione synthetase ATP-binding domain-like"/>
    <property type="match status" value="1"/>
</dbReference>
<keyword evidence="5" id="KW-0809">Transit peptide</keyword>
<dbReference type="Pfam" id="PF21139">
    <property type="entry name" value="BT_MCC_alpha"/>
    <property type="match status" value="1"/>
</dbReference>
<protein>
    <submittedName>
        <fullName evidence="11">3-methylcrotonyl-CoA carboxylase</fullName>
    </submittedName>
</protein>
<gene>
    <name evidence="11" type="ORF">BWK72_16400</name>
</gene>
<dbReference type="InterPro" id="IPR048429">
    <property type="entry name" value="MCC_alpha_BT"/>
</dbReference>
<evidence type="ECO:0000256" key="7">
    <source>
        <dbReference type="PROSITE-ProRule" id="PRU00409"/>
    </source>
</evidence>
<dbReference type="SMART" id="SM00878">
    <property type="entry name" value="Biotin_carb_C"/>
    <property type="match status" value="1"/>
</dbReference>
<comment type="caution">
    <text evidence="11">The sequence shown here is derived from an EMBL/GenBank/DDBJ whole genome shotgun (WGS) entry which is preliminary data.</text>
</comment>
<dbReference type="Gene3D" id="3.30.470.20">
    <property type="entry name" value="ATP-grasp fold, B domain"/>
    <property type="match status" value="1"/>
</dbReference>
<sequence length="683" mass="72875">MFTKILIANRGEIACRVAATACRMGIRTVAVYSDADASAKHVAACDESVHIGGSAPKDSYLRWERIIEAALATGAQAVHPGYGFLSENEDFAKACVAAGLVFIGPPASAIQAMGLKAESKQLMEKAGVPLVPGYHGAAQGAALLQHEADRIGYPVLIKASAGGGGKGMRAVDKAEDFMAALESCKREAINSFGSDAVLIEKYVQRPRHIEIQVFGDTQGNYVYLFERDCSVQRRHQKVLEEAPAPGMTPELRRAMGEVAVAAARAVNYVGAGTVEFIVEQPGGYERPEEMKFYFMEMNTRLQVEHPVTEAITGQDLVEWQLRVASGEPLPLRQDQLTITGHAIEARICAENPDNNFLPATGTLEVYAKPAHVSFQPPVNAPDGSRARDAQSVRFDDGVRQGDAISPFYDSMVAKLIVHGDTRAQALARLDATLAATHIVGLTTNVQFLRNVAQCDSFAQAQLDTGLIPREAGVLFSQERVGLALAAAADVAQTLLDECATQTADPFSRTDGWRSHGLFTRRFEFEFGGAHVQAGLTYLHDGALSFKVGETAGVLSFATTPQGIDLQFAGQRALVNVYRKGEVAHIFTAQGATQIIAVDLLLHAGEAPAEGGRLTAPMPGKVVSFAVQAGDTVKKGQPLAVMDAMKMEHTIAAPMDGVVAELLYAPGDQVVEGAELLKLSAVPG</sequence>
<comment type="cofactor">
    <cofactor evidence="1">
        <name>biotin</name>
        <dbReference type="ChEBI" id="CHEBI:57586"/>
    </cofactor>
</comment>
<dbReference type="PROSITE" id="PS00866">
    <property type="entry name" value="CPSASE_1"/>
    <property type="match status" value="1"/>
</dbReference>
<dbReference type="PROSITE" id="PS50975">
    <property type="entry name" value="ATP_GRASP"/>
    <property type="match status" value="1"/>
</dbReference>
<feature type="domain" description="ATP-grasp" evidence="9">
    <location>
        <begin position="120"/>
        <end position="325"/>
    </location>
</feature>
<dbReference type="InterPro" id="IPR011761">
    <property type="entry name" value="ATP-grasp"/>
</dbReference>
<dbReference type="PANTHER" id="PTHR18866">
    <property type="entry name" value="CARBOXYLASE:PYRUVATE/ACETYL-COA/PROPIONYL-COA CARBOXYLASE"/>
    <property type="match status" value="1"/>
</dbReference>
<proteinExistence type="predicted"/>
<dbReference type="InterPro" id="IPR011054">
    <property type="entry name" value="Rudment_hybrid_motif"/>
</dbReference>
<dbReference type="FunFam" id="3.30.1490.20:FF:000003">
    <property type="entry name" value="acetyl-CoA carboxylase isoform X1"/>
    <property type="match status" value="1"/>
</dbReference>
<dbReference type="Pfam" id="PF00289">
    <property type="entry name" value="Biotin_carb_N"/>
    <property type="match status" value="1"/>
</dbReference>
<dbReference type="PROSITE" id="PS00867">
    <property type="entry name" value="CPSASE_2"/>
    <property type="match status" value="1"/>
</dbReference>
<keyword evidence="6" id="KW-0092">Biotin</keyword>
<evidence type="ECO:0000256" key="2">
    <source>
        <dbReference type="ARBA" id="ARBA00022598"/>
    </source>
</evidence>
<accession>A0A1W9KQZ5</accession>
<dbReference type="Gene3D" id="2.40.50.100">
    <property type="match status" value="1"/>
</dbReference>
<dbReference type="PROSITE" id="PS00188">
    <property type="entry name" value="BIOTIN"/>
    <property type="match status" value="1"/>
</dbReference>
<feature type="domain" description="Lipoyl-binding" evidence="8">
    <location>
        <begin position="603"/>
        <end position="679"/>
    </location>
</feature>
<name>A0A1W9KQZ5_9BURK</name>
<evidence type="ECO:0000256" key="6">
    <source>
        <dbReference type="ARBA" id="ARBA00023267"/>
    </source>
</evidence>
<dbReference type="FunFam" id="2.40.50.100:FF:000003">
    <property type="entry name" value="Acetyl-CoA carboxylase biotin carboxyl carrier protein"/>
    <property type="match status" value="1"/>
</dbReference>
<dbReference type="EMBL" id="MTEI01000014">
    <property type="protein sequence ID" value="OQW86664.1"/>
    <property type="molecule type" value="Genomic_DNA"/>
</dbReference>
<dbReference type="SUPFAM" id="SSF51246">
    <property type="entry name" value="Rudiment single hybrid motif"/>
    <property type="match status" value="1"/>
</dbReference>
<dbReference type="InterPro" id="IPR011764">
    <property type="entry name" value="Biotin_carboxylation_dom"/>
</dbReference>
<keyword evidence="4 7" id="KW-0067">ATP-binding</keyword>
<dbReference type="FunFam" id="3.40.50.20:FF:000010">
    <property type="entry name" value="Propionyl-CoA carboxylase subunit alpha"/>
    <property type="match status" value="1"/>
</dbReference>